<comment type="similarity">
    <text evidence="2">Belongs to the MAPRE family.</text>
</comment>
<feature type="compositionally biased region" description="Polar residues" evidence="10">
    <location>
        <begin position="161"/>
        <end position="172"/>
    </location>
</feature>
<dbReference type="Gene3D" id="1.20.5.1430">
    <property type="match status" value="1"/>
</dbReference>
<evidence type="ECO:0000259" key="11">
    <source>
        <dbReference type="PROSITE" id="PS50021"/>
    </source>
</evidence>
<keyword evidence="5 9" id="KW-0493">Microtubule</keyword>
<dbReference type="SUPFAM" id="SSF140612">
    <property type="entry name" value="EB1 dimerisation domain-like"/>
    <property type="match status" value="1"/>
</dbReference>
<keyword evidence="4" id="KW-0132">Cell division</keyword>
<keyword evidence="14" id="KW-1185">Reference proteome</keyword>
<dbReference type="STRING" id="796925.A0A137PBA8"/>
<evidence type="ECO:0000256" key="7">
    <source>
        <dbReference type="ARBA" id="ARBA00023212"/>
    </source>
</evidence>
<dbReference type="PANTHER" id="PTHR10623">
    <property type="entry name" value="MICROTUBULE-ASSOCIATED PROTEIN RP/EB FAMILY MEMBER"/>
    <property type="match status" value="1"/>
</dbReference>
<dbReference type="InterPro" id="IPR036872">
    <property type="entry name" value="CH_dom_sf"/>
</dbReference>
<dbReference type="FunFam" id="1.10.418.10:FF:000028">
    <property type="entry name" value="RP/EB family microtubule-associated protein"/>
    <property type="match status" value="1"/>
</dbReference>
<dbReference type="OrthoDB" id="2119228at2759"/>
<feature type="region of interest" description="Disordered" evidence="10">
    <location>
        <begin position="122"/>
        <end position="194"/>
    </location>
</feature>
<protein>
    <recommendedName>
        <fullName evidence="15">Microtubule binding protein</fullName>
    </recommendedName>
</protein>
<dbReference type="Proteomes" id="UP000070444">
    <property type="component" value="Unassembled WGS sequence"/>
</dbReference>
<proteinExistence type="inferred from homology"/>
<feature type="region of interest" description="Disordered" evidence="10">
    <location>
        <begin position="259"/>
        <end position="285"/>
    </location>
</feature>
<dbReference type="Gene3D" id="1.10.418.10">
    <property type="entry name" value="Calponin-like domain"/>
    <property type="match status" value="1"/>
</dbReference>
<keyword evidence="8" id="KW-0131">Cell cycle</keyword>
<dbReference type="OMA" id="WIKRFWD"/>
<evidence type="ECO:0000313" key="14">
    <source>
        <dbReference type="Proteomes" id="UP000070444"/>
    </source>
</evidence>
<evidence type="ECO:0000313" key="13">
    <source>
        <dbReference type="EMBL" id="KXN72264.1"/>
    </source>
</evidence>
<comment type="subcellular location">
    <subcellularLocation>
        <location evidence="1">Cytoplasm</location>
        <location evidence="1">Cytoskeleton</location>
    </subcellularLocation>
</comment>
<reference evidence="13 14" key="1">
    <citation type="journal article" date="2015" name="Genome Biol. Evol.">
        <title>Phylogenomic analyses indicate that early fungi evolved digesting cell walls of algal ancestors of land plants.</title>
        <authorList>
            <person name="Chang Y."/>
            <person name="Wang S."/>
            <person name="Sekimoto S."/>
            <person name="Aerts A.L."/>
            <person name="Choi C."/>
            <person name="Clum A."/>
            <person name="LaButti K.M."/>
            <person name="Lindquist E.A."/>
            <person name="Yee Ngan C."/>
            <person name="Ohm R.A."/>
            <person name="Salamov A.A."/>
            <person name="Grigoriev I.V."/>
            <person name="Spatafora J.W."/>
            <person name="Berbee M.L."/>
        </authorList>
    </citation>
    <scope>NUCLEOTIDE SEQUENCE [LARGE SCALE GENOMIC DNA]</scope>
    <source>
        <strain evidence="13 14">NRRL 28638</strain>
    </source>
</reference>
<dbReference type="Pfam" id="PF00307">
    <property type="entry name" value="CH"/>
    <property type="match status" value="1"/>
</dbReference>
<dbReference type="EMBL" id="KQ964456">
    <property type="protein sequence ID" value="KXN72264.1"/>
    <property type="molecule type" value="Genomic_DNA"/>
</dbReference>
<evidence type="ECO:0000256" key="9">
    <source>
        <dbReference type="PROSITE-ProRule" id="PRU00576"/>
    </source>
</evidence>
<gene>
    <name evidence="13" type="ORF">CONCODRAFT_77861</name>
</gene>
<dbReference type="PROSITE" id="PS50021">
    <property type="entry name" value="CH"/>
    <property type="match status" value="1"/>
</dbReference>
<feature type="compositionally biased region" description="Polar residues" evidence="10">
    <location>
        <begin position="179"/>
        <end position="193"/>
    </location>
</feature>
<dbReference type="InterPro" id="IPR001715">
    <property type="entry name" value="CH_dom"/>
</dbReference>
<keyword evidence="7" id="KW-0206">Cytoskeleton</keyword>
<keyword evidence="6" id="KW-0498">Mitosis</keyword>
<dbReference type="PROSITE" id="PS51230">
    <property type="entry name" value="EB1_C"/>
    <property type="match status" value="1"/>
</dbReference>
<evidence type="ECO:0000256" key="4">
    <source>
        <dbReference type="ARBA" id="ARBA00022618"/>
    </source>
</evidence>
<dbReference type="Pfam" id="PF03271">
    <property type="entry name" value="EB1"/>
    <property type="match status" value="1"/>
</dbReference>
<dbReference type="InterPro" id="IPR036133">
    <property type="entry name" value="EB1_C_sf"/>
</dbReference>
<dbReference type="AlphaFoldDB" id="A0A137PBA8"/>
<dbReference type="GO" id="GO:0035372">
    <property type="term" value="P:protein localization to microtubule"/>
    <property type="evidence" value="ECO:0007669"/>
    <property type="project" value="UniProtKB-ARBA"/>
</dbReference>
<dbReference type="SUPFAM" id="SSF47576">
    <property type="entry name" value="Calponin-homology domain, CH-domain"/>
    <property type="match status" value="1"/>
</dbReference>
<evidence type="ECO:0000256" key="3">
    <source>
        <dbReference type="ARBA" id="ARBA00022490"/>
    </source>
</evidence>
<evidence type="ECO:0000256" key="6">
    <source>
        <dbReference type="ARBA" id="ARBA00022776"/>
    </source>
</evidence>
<evidence type="ECO:0000256" key="1">
    <source>
        <dbReference type="ARBA" id="ARBA00004245"/>
    </source>
</evidence>
<feature type="compositionally biased region" description="Low complexity" evidence="10">
    <location>
        <begin position="122"/>
        <end position="160"/>
    </location>
</feature>
<organism evidence="13 14">
    <name type="scientific">Conidiobolus coronatus (strain ATCC 28846 / CBS 209.66 / NRRL 28638)</name>
    <name type="common">Delacroixia coronata</name>
    <dbReference type="NCBI Taxonomy" id="796925"/>
    <lineage>
        <taxon>Eukaryota</taxon>
        <taxon>Fungi</taxon>
        <taxon>Fungi incertae sedis</taxon>
        <taxon>Zoopagomycota</taxon>
        <taxon>Entomophthoromycotina</taxon>
        <taxon>Entomophthoromycetes</taxon>
        <taxon>Entomophthorales</taxon>
        <taxon>Ancylistaceae</taxon>
        <taxon>Conidiobolus</taxon>
    </lineage>
</organism>
<evidence type="ECO:0000259" key="12">
    <source>
        <dbReference type="PROSITE" id="PS51230"/>
    </source>
</evidence>
<feature type="domain" description="EB1 C-terminal" evidence="12">
    <location>
        <begin position="188"/>
        <end position="261"/>
    </location>
</feature>
<evidence type="ECO:0000256" key="8">
    <source>
        <dbReference type="ARBA" id="ARBA00023306"/>
    </source>
</evidence>
<evidence type="ECO:0000256" key="2">
    <source>
        <dbReference type="ARBA" id="ARBA00010729"/>
    </source>
</evidence>
<accession>A0A137PBA8</accession>
<dbReference type="GO" id="GO:0051301">
    <property type="term" value="P:cell division"/>
    <property type="evidence" value="ECO:0007669"/>
    <property type="project" value="UniProtKB-KW"/>
</dbReference>
<evidence type="ECO:0000256" key="5">
    <source>
        <dbReference type="ARBA" id="ARBA00022701"/>
    </source>
</evidence>
<dbReference type="InterPro" id="IPR027328">
    <property type="entry name" value="MAPRE"/>
</dbReference>
<feature type="domain" description="Calponin-homology (CH)" evidence="11">
    <location>
        <begin position="2"/>
        <end position="103"/>
    </location>
</feature>
<sequence length="285" mass="31855">MGESRGELLKWINDLCQLSLNKIEECGTGAPYCQIMDSIYGDLPLHRVKFDAKGEHEFLNNFKILQNVFAKHKVDKVIPVDKLVKLKMQDNLEFVQWLKRYWESNSSGDYYDAVARRKAAPGGAAPASSARAPPARTATRPPAPAARSTPKPTAAKPTSRGASSASQTRSGVSSGGPIKSQTASPRRTPQQQSREVENLIAQLTDLSSSFDAMKSERDFYFDKLRDIEILTQKQSSMGFKEDSFVKQIQAVLYSTEEGFELPSPEEQQDEFANNNYLPYDDEETF</sequence>
<dbReference type="InterPro" id="IPR004953">
    <property type="entry name" value="EB1_C"/>
</dbReference>
<dbReference type="GO" id="GO:0030473">
    <property type="term" value="P:nuclear migration along microtubule"/>
    <property type="evidence" value="ECO:0007669"/>
    <property type="project" value="UniProtKB-ARBA"/>
</dbReference>
<evidence type="ECO:0000256" key="10">
    <source>
        <dbReference type="SAM" id="MobiDB-lite"/>
    </source>
</evidence>
<dbReference type="GO" id="GO:0035371">
    <property type="term" value="C:microtubule plus-end"/>
    <property type="evidence" value="ECO:0007669"/>
    <property type="project" value="UniProtKB-ARBA"/>
</dbReference>
<dbReference type="GO" id="GO:0051010">
    <property type="term" value="F:microtubule plus-end binding"/>
    <property type="evidence" value="ECO:0007669"/>
    <property type="project" value="UniProtKB-ARBA"/>
</dbReference>
<keyword evidence="3" id="KW-0963">Cytoplasm</keyword>
<evidence type="ECO:0008006" key="15">
    <source>
        <dbReference type="Google" id="ProtNLM"/>
    </source>
</evidence>
<name>A0A137PBA8_CONC2</name>
<dbReference type="GO" id="GO:0072686">
    <property type="term" value="C:mitotic spindle"/>
    <property type="evidence" value="ECO:0007669"/>
    <property type="project" value="UniProtKB-ARBA"/>
</dbReference>